<evidence type="ECO:0000313" key="3">
    <source>
        <dbReference type="Proteomes" id="UP000092583"/>
    </source>
</evidence>
<dbReference type="Gene3D" id="3.90.1300.10">
    <property type="entry name" value="Amidase signature (AS) domain"/>
    <property type="match status" value="1"/>
</dbReference>
<dbReference type="GO" id="GO:0003824">
    <property type="term" value="F:catalytic activity"/>
    <property type="evidence" value="ECO:0007669"/>
    <property type="project" value="InterPro"/>
</dbReference>
<dbReference type="InterPro" id="IPR023631">
    <property type="entry name" value="Amidase_dom"/>
</dbReference>
<reference evidence="2 3" key="1">
    <citation type="submission" date="2013-07" db="EMBL/GenBank/DDBJ databases">
        <title>The Genome Sequence of Kwoniella mangroviensis CBS10435.</title>
        <authorList>
            <consortium name="The Broad Institute Genome Sequencing Platform"/>
            <person name="Cuomo C."/>
            <person name="Litvintseva A."/>
            <person name="Chen Y."/>
            <person name="Heitman J."/>
            <person name="Sun S."/>
            <person name="Springer D."/>
            <person name="Dromer F."/>
            <person name="Young S.K."/>
            <person name="Zeng Q."/>
            <person name="Gargeya S."/>
            <person name="Fitzgerald M."/>
            <person name="Abouelleil A."/>
            <person name="Alvarado L."/>
            <person name="Berlin A.M."/>
            <person name="Chapman S.B."/>
            <person name="Dewar J."/>
            <person name="Goldberg J."/>
            <person name="Griggs A."/>
            <person name="Gujja S."/>
            <person name="Hansen M."/>
            <person name="Howarth C."/>
            <person name="Imamovic A."/>
            <person name="Larimer J."/>
            <person name="McCowan C."/>
            <person name="Murphy C."/>
            <person name="Pearson M."/>
            <person name="Priest M."/>
            <person name="Roberts A."/>
            <person name="Saif S."/>
            <person name="Shea T."/>
            <person name="Sykes S."/>
            <person name="Wortman J."/>
            <person name="Nusbaum C."/>
            <person name="Birren B."/>
        </authorList>
    </citation>
    <scope>NUCLEOTIDE SEQUENCE [LARGE SCALE GENOMIC DNA]</scope>
    <source>
        <strain evidence="2 3">CBS 10435</strain>
    </source>
</reference>
<dbReference type="AlphaFoldDB" id="A0A1B9IYT6"/>
<dbReference type="PANTHER" id="PTHR11895">
    <property type="entry name" value="TRANSAMIDASE"/>
    <property type="match status" value="1"/>
</dbReference>
<dbReference type="SUPFAM" id="SSF75304">
    <property type="entry name" value="Amidase signature (AS) enzymes"/>
    <property type="match status" value="1"/>
</dbReference>
<proteinExistence type="predicted"/>
<accession>A0A1B9IYT6</accession>
<dbReference type="STRING" id="1331196.A0A1B9IYT6"/>
<gene>
    <name evidence="2" type="ORF">L486_00333</name>
</gene>
<evidence type="ECO:0000313" key="2">
    <source>
        <dbReference type="EMBL" id="OCF60696.1"/>
    </source>
</evidence>
<dbReference type="InterPro" id="IPR036928">
    <property type="entry name" value="AS_sf"/>
</dbReference>
<reference evidence="3" key="2">
    <citation type="submission" date="2013-12" db="EMBL/GenBank/DDBJ databases">
        <title>Evolution of pathogenesis and genome organization in the Tremellales.</title>
        <authorList>
            <person name="Cuomo C."/>
            <person name="Litvintseva A."/>
            <person name="Heitman J."/>
            <person name="Chen Y."/>
            <person name="Sun S."/>
            <person name="Springer D."/>
            <person name="Dromer F."/>
            <person name="Young S."/>
            <person name="Zeng Q."/>
            <person name="Chapman S."/>
            <person name="Gujja S."/>
            <person name="Saif S."/>
            <person name="Birren B."/>
        </authorList>
    </citation>
    <scope>NUCLEOTIDE SEQUENCE [LARGE SCALE GENOMIC DNA]</scope>
    <source>
        <strain evidence="3">CBS 10435</strain>
    </source>
</reference>
<sequence length="155" mass="16868">MTREDELSEVGTNAIQDWTPNTDATLYDRDSIVTRTLEAGGKNTGQAVCEDFSLWGIYDILITPKLPMLATKLPSADASVQALMENAAGVSLNTSAFNLIGLPALNLPVGFLPSLVEGKTKLPIGRQIISKNYGETEVYKAAHAWENNNDWHTFA</sequence>
<dbReference type="Proteomes" id="UP000092583">
    <property type="component" value="Unassembled WGS sequence"/>
</dbReference>
<organism evidence="2 3">
    <name type="scientific">Kwoniella mangroviensis CBS 10435</name>
    <dbReference type="NCBI Taxonomy" id="1331196"/>
    <lineage>
        <taxon>Eukaryota</taxon>
        <taxon>Fungi</taxon>
        <taxon>Dikarya</taxon>
        <taxon>Basidiomycota</taxon>
        <taxon>Agaricomycotina</taxon>
        <taxon>Tremellomycetes</taxon>
        <taxon>Tremellales</taxon>
        <taxon>Cryptococcaceae</taxon>
        <taxon>Kwoniella</taxon>
    </lineage>
</organism>
<dbReference type="OrthoDB" id="1879366at2759"/>
<protein>
    <recommendedName>
        <fullName evidence="1">Amidase domain-containing protein</fullName>
    </recommendedName>
</protein>
<dbReference type="EMBL" id="KI669459">
    <property type="protein sequence ID" value="OCF60696.1"/>
    <property type="molecule type" value="Genomic_DNA"/>
</dbReference>
<dbReference type="PANTHER" id="PTHR11895:SF170">
    <property type="entry name" value="AMIDASE"/>
    <property type="match status" value="1"/>
</dbReference>
<keyword evidence="3" id="KW-1185">Reference proteome</keyword>
<feature type="domain" description="Amidase" evidence="1">
    <location>
        <begin position="54"/>
        <end position="138"/>
    </location>
</feature>
<dbReference type="Pfam" id="PF01425">
    <property type="entry name" value="Amidase"/>
    <property type="match status" value="1"/>
</dbReference>
<evidence type="ECO:0000259" key="1">
    <source>
        <dbReference type="Pfam" id="PF01425"/>
    </source>
</evidence>
<name>A0A1B9IYT6_9TREE</name>
<dbReference type="InterPro" id="IPR000120">
    <property type="entry name" value="Amidase"/>
</dbReference>